<evidence type="ECO:0000256" key="9">
    <source>
        <dbReference type="SAM" id="SignalP"/>
    </source>
</evidence>
<sequence length="121" mass="13168">MRNLLTLFTLVCLVLGSVSGQKCGCKRGECCSKFDFCGNDDAHCSTNCWAGPCKGRNKVKVGDVVTNTFFNGILASQRPLGCLRKGFYSHARFLLAMASYPTFGTIGSVDYSKREIAAFFA</sequence>
<dbReference type="OrthoDB" id="1193027at2759"/>
<evidence type="ECO:0000259" key="10">
    <source>
        <dbReference type="PROSITE" id="PS50941"/>
    </source>
</evidence>
<evidence type="ECO:0000313" key="11">
    <source>
        <dbReference type="EMBL" id="KAG6436649.1"/>
    </source>
</evidence>
<dbReference type="Proteomes" id="UP000298416">
    <property type="component" value="Unassembled WGS sequence"/>
</dbReference>
<keyword evidence="7" id="KW-0146">Chitin degradation</keyword>
<reference evidence="11" key="2">
    <citation type="submission" date="2020-08" db="EMBL/GenBank/DDBJ databases">
        <title>Plant Genome Project.</title>
        <authorList>
            <person name="Zhang R.-G."/>
        </authorList>
    </citation>
    <scope>NUCLEOTIDE SEQUENCE</scope>
    <source>
        <strain evidence="11">Huo1</strain>
        <tissue evidence="11">Leaf</tissue>
    </source>
</reference>
<feature type="signal peptide" evidence="9">
    <location>
        <begin position="1"/>
        <end position="20"/>
    </location>
</feature>
<dbReference type="InterPro" id="IPR001002">
    <property type="entry name" value="Chitin-bd_1"/>
</dbReference>
<organism evidence="11">
    <name type="scientific">Salvia splendens</name>
    <name type="common">Scarlet sage</name>
    <dbReference type="NCBI Taxonomy" id="180675"/>
    <lineage>
        <taxon>Eukaryota</taxon>
        <taxon>Viridiplantae</taxon>
        <taxon>Streptophyta</taxon>
        <taxon>Embryophyta</taxon>
        <taxon>Tracheophyta</taxon>
        <taxon>Spermatophyta</taxon>
        <taxon>Magnoliopsida</taxon>
        <taxon>eudicotyledons</taxon>
        <taxon>Gunneridae</taxon>
        <taxon>Pentapetalae</taxon>
        <taxon>asterids</taxon>
        <taxon>lamiids</taxon>
        <taxon>Lamiales</taxon>
        <taxon>Lamiaceae</taxon>
        <taxon>Nepetoideae</taxon>
        <taxon>Mentheae</taxon>
        <taxon>Salviinae</taxon>
        <taxon>Salvia</taxon>
        <taxon>Salvia subgen. Calosphace</taxon>
        <taxon>core Calosphace</taxon>
    </lineage>
</organism>
<comment type="caution">
    <text evidence="11">The sequence shown here is derived from an EMBL/GenBank/DDBJ whole genome shotgun (WGS) entry which is preliminary data.</text>
</comment>
<evidence type="ECO:0000256" key="2">
    <source>
        <dbReference type="ARBA" id="ARBA00004116"/>
    </source>
</evidence>
<keyword evidence="8" id="KW-1015">Disulfide bond</keyword>
<dbReference type="EMBL" id="PNBA02000001">
    <property type="protein sequence ID" value="KAG6436649.1"/>
    <property type="molecule type" value="Genomic_DNA"/>
</dbReference>
<feature type="domain" description="Chitin-binding type-1" evidence="10">
    <location>
        <begin position="20"/>
        <end position="55"/>
    </location>
</feature>
<dbReference type="PROSITE" id="PS50941">
    <property type="entry name" value="CHIT_BIND_I_2"/>
    <property type="match status" value="1"/>
</dbReference>
<evidence type="ECO:0000256" key="1">
    <source>
        <dbReference type="ARBA" id="ARBA00003102"/>
    </source>
</evidence>
<dbReference type="Gene3D" id="1.10.530.10">
    <property type="match status" value="1"/>
</dbReference>
<feature type="disulfide bond" evidence="8">
    <location>
        <begin position="30"/>
        <end position="44"/>
    </location>
</feature>
<comment type="similarity">
    <text evidence="3">Belongs to the glycosyl hydrolase 19 family. Chitinase class I subfamily.</text>
</comment>
<keyword evidence="4" id="KW-0926">Vacuole</keyword>
<gene>
    <name evidence="11" type="ORF">SASPL_101551</name>
</gene>
<keyword evidence="12" id="KW-1185">Reference proteome</keyword>
<keyword evidence="7" id="KW-0119">Carbohydrate metabolism</keyword>
<dbReference type="PROSITE" id="PS00773">
    <property type="entry name" value="CHITINASE_19_1"/>
    <property type="match status" value="1"/>
</dbReference>
<dbReference type="GO" id="GO:0004568">
    <property type="term" value="F:chitinase activity"/>
    <property type="evidence" value="ECO:0007669"/>
    <property type="project" value="InterPro"/>
</dbReference>
<comment type="subcellular location">
    <subcellularLocation>
        <location evidence="2">Vacuole</location>
    </subcellularLocation>
</comment>
<dbReference type="SUPFAM" id="SSF57016">
    <property type="entry name" value="Plant lectins/antimicrobial peptides"/>
    <property type="match status" value="1"/>
</dbReference>
<dbReference type="GO" id="GO:0016998">
    <property type="term" value="P:cell wall macromolecule catabolic process"/>
    <property type="evidence" value="ECO:0007669"/>
    <property type="project" value="InterPro"/>
</dbReference>
<dbReference type="GO" id="GO:0006032">
    <property type="term" value="P:chitin catabolic process"/>
    <property type="evidence" value="ECO:0007669"/>
    <property type="project" value="UniProtKB-KW"/>
</dbReference>
<accession>A0A8X9ADX7</accession>
<evidence type="ECO:0000256" key="6">
    <source>
        <dbReference type="ARBA" id="ARBA00022821"/>
    </source>
</evidence>
<dbReference type="Gene3D" id="3.30.60.10">
    <property type="entry name" value="Endochitinase-like"/>
    <property type="match status" value="1"/>
</dbReference>
<name>A0A8X9ADX7_SALSN</name>
<dbReference type="SMART" id="SM00270">
    <property type="entry name" value="ChtBD1"/>
    <property type="match status" value="1"/>
</dbReference>
<keyword evidence="9" id="KW-0732">Signal</keyword>
<protein>
    <recommendedName>
        <fullName evidence="10">Chitin-binding type-1 domain-containing protein</fullName>
    </recommendedName>
</protein>
<evidence type="ECO:0000256" key="7">
    <source>
        <dbReference type="ARBA" id="ARBA00023024"/>
    </source>
</evidence>
<dbReference type="GO" id="GO:0006952">
    <property type="term" value="P:defense response"/>
    <property type="evidence" value="ECO:0007669"/>
    <property type="project" value="UniProtKB-KW"/>
</dbReference>
<proteinExistence type="inferred from homology"/>
<keyword evidence="7" id="KW-0624">Polysaccharide degradation</keyword>
<comment type="caution">
    <text evidence="8">Lacks conserved residue(s) required for the propagation of feature annotation.</text>
</comment>
<comment type="function">
    <text evidence="1">Defense against chitin-containing fungal pathogens.</text>
</comment>
<dbReference type="PANTHER" id="PTHR22595:SF193">
    <property type="entry name" value="ENDOCHITINASE EP3"/>
    <property type="match status" value="1"/>
</dbReference>
<dbReference type="InterPro" id="IPR000726">
    <property type="entry name" value="Glyco_hydro_19_cat"/>
</dbReference>
<dbReference type="InterPro" id="IPR023346">
    <property type="entry name" value="Lysozyme-like_dom_sf"/>
</dbReference>
<feature type="disulfide bond" evidence="8">
    <location>
        <begin position="25"/>
        <end position="37"/>
    </location>
</feature>
<dbReference type="Pfam" id="PF00182">
    <property type="entry name" value="Glyco_hydro_19"/>
    <property type="match status" value="1"/>
</dbReference>
<evidence type="ECO:0000256" key="3">
    <source>
        <dbReference type="ARBA" id="ARBA00009373"/>
    </source>
</evidence>
<dbReference type="PANTHER" id="PTHR22595">
    <property type="entry name" value="CHITINASE-RELATED"/>
    <property type="match status" value="1"/>
</dbReference>
<dbReference type="AlphaFoldDB" id="A0A8X9ADX7"/>
<evidence type="ECO:0000313" key="12">
    <source>
        <dbReference type="Proteomes" id="UP000298416"/>
    </source>
</evidence>
<evidence type="ECO:0000256" key="5">
    <source>
        <dbReference type="ARBA" id="ARBA00022669"/>
    </source>
</evidence>
<keyword evidence="5 8" id="KW-0147">Chitin-binding</keyword>
<reference evidence="11" key="1">
    <citation type="submission" date="2018-01" db="EMBL/GenBank/DDBJ databases">
        <authorList>
            <person name="Mao J.F."/>
        </authorList>
    </citation>
    <scope>NUCLEOTIDE SEQUENCE</scope>
    <source>
        <strain evidence="11">Huo1</strain>
        <tissue evidence="11">Leaf</tissue>
    </source>
</reference>
<evidence type="ECO:0000256" key="4">
    <source>
        <dbReference type="ARBA" id="ARBA00022554"/>
    </source>
</evidence>
<keyword evidence="6" id="KW-0611">Plant defense</keyword>
<dbReference type="InterPro" id="IPR036861">
    <property type="entry name" value="Endochitinase-like_sf"/>
</dbReference>
<evidence type="ECO:0000256" key="8">
    <source>
        <dbReference type="PROSITE-ProRule" id="PRU00261"/>
    </source>
</evidence>
<feature type="chain" id="PRO_5036465882" description="Chitin-binding type-1 domain-containing protein" evidence="9">
    <location>
        <begin position="21"/>
        <end position="121"/>
    </location>
</feature>
<dbReference type="GO" id="GO:0005773">
    <property type="term" value="C:vacuole"/>
    <property type="evidence" value="ECO:0007669"/>
    <property type="project" value="UniProtKB-SubCell"/>
</dbReference>
<dbReference type="SUPFAM" id="SSF53955">
    <property type="entry name" value="Lysozyme-like"/>
    <property type="match status" value="1"/>
</dbReference>
<dbReference type="CDD" id="cd00035">
    <property type="entry name" value="ChtBD1"/>
    <property type="match status" value="1"/>
</dbReference>
<dbReference type="GO" id="GO:0008061">
    <property type="term" value="F:chitin binding"/>
    <property type="evidence" value="ECO:0007669"/>
    <property type="project" value="UniProtKB-UniRule"/>
</dbReference>